<accession>A0AA39P5M5</accession>
<sequence length="130" mass="14150">MSGHPNKRHQTAGPIFGAPSEVDNPSAQLNYPSSAASSMRTLPVYAVPGLVALSVQEFSRVHAGIKDSEDLLFISWDRVVRLIPPHLPDIDPSLPTSPTGRQRVATADQRWGDAGGLRAIENTIYYFAQQ</sequence>
<keyword evidence="3" id="KW-1185">Reference proteome</keyword>
<feature type="region of interest" description="Disordered" evidence="1">
    <location>
        <begin position="1"/>
        <end position="29"/>
    </location>
</feature>
<dbReference type="EMBL" id="JAUEPU010000103">
    <property type="protein sequence ID" value="KAK0478037.1"/>
    <property type="molecule type" value="Genomic_DNA"/>
</dbReference>
<evidence type="ECO:0000313" key="2">
    <source>
        <dbReference type="EMBL" id="KAK0478037.1"/>
    </source>
</evidence>
<dbReference type="Proteomes" id="UP001175228">
    <property type="component" value="Unassembled WGS sequence"/>
</dbReference>
<feature type="compositionally biased region" description="Basic residues" evidence="1">
    <location>
        <begin position="1"/>
        <end position="10"/>
    </location>
</feature>
<gene>
    <name evidence="2" type="ORF">EDD18DRAFT_1114456</name>
</gene>
<protein>
    <submittedName>
        <fullName evidence="2">Uncharacterized protein</fullName>
    </submittedName>
</protein>
<organism evidence="2 3">
    <name type="scientific">Armillaria luteobubalina</name>
    <dbReference type="NCBI Taxonomy" id="153913"/>
    <lineage>
        <taxon>Eukaryota</taxon>
        <taxon>Fungi</taxon>
        <taxon>Dikarya</taxon>
        <taxon>Basidiomycota</taxon>
        <taxon>Agaricomycotina</taxon>
        <taxon>Agaricomycetes</taxon>
        <taxon>Agaricomycetidae</taxon>
        <taxon>Agaricales</taxon>
        <taxon>Marasmiineae</taxon>
        <taxon>Physalacriaceae</taxon>
        <taxon>Armillaria</taxon>
    </lineage>
</organism>
<dbReference type="AlphaFoldDB" id="A0AA39P5M5"/>
<evidence type="ECO:0000313" key="3">
    <source>
        <dbReference type="Proteomes" id="UP001175228"/>
    </source>
</evidence>
<proteinExistence type="predicted"/>
<comment type="caution">
    <text evidence="2">The sequence shown here is derived from an EMBL/GenBank/DDBJ whole genome shotgun (WGS) entry which is preliminary data.</text>
</comment>
<name>A0AA39P5M5_9AGAR</name>
<evidence type="ECO:0000256" key="1">
    <source>
        <dbReference type="SAM" id="MobiDB-lite"/>
    </source>
</evidence>
<reference evidence="2" key="1">
    <citation type="submission" date="2023-06" db="EMBL/GenBank/DDBJ databases">
        <authorList>
            <consortium name="Lawrence Berkeley National Laboratory"/>
            <person name="Ahrendt S."/>
            <person name="Sahu N."/>
            <person name="Indic B."/>
            <person name="Wong-Bajracharya J."/>
            <person name="Merenyi Z."/>
            <person name="Ke H.-M."/>
            <person name="Monk M."/>
            <person name="Kocsube S."/>
            <person name="Drula E."/>
            <person name="Lipzen A."/>
            <person name="Balint B."/>
            <person name="Henrissat B."/>
            <person name="Andreopoulos B."/>
            <person name="Martin F.M."/>
            <person name="Harder C.B."/>
            <person name="Rigling D."/>
            <person name="Ford K.L."/>
            <person name="Foster G.D."/>
            <person name="Pangilinan J."/>
            <person name="Papanicolaou A."/>
            <person name="Barry K."/>
            <person name="LaButti K."/>
            <person name="Viragh M."/>
            <person name="Koriabine M."/>
            <person name="Yan M."/>
            <person name="Riley R."/>
            <person name="Champramary S."/>
            <person name="Plett K.L."/>
            <person name="Tsai I.J."/>
            <person name="Slot J."/>
            <person name="Sipos G."/>
            <person name="Plett J."/>
            <person name="Nagy L.G."/>
            <person name="Grigoriev I.V."/>
        </authorList>
    </citation>
    <scope>NUCLEOTIDE SEQUENCE</scope>
    <source>
        <strain evidence="2">HWK02</strain>
    </source>
</reference>